<dbReference type="PANTHER" id="PTHR30204:SF69">
    <property type="entry name" value="MERR-FAMILY TRANSCRIPTIONAL REGULATOR"/>
    <property type="match status" value="1"/>
</dbReference>
<keyword evidence="1" id="KW-0678">Repressor</keyword>
<dbReference type="CDD" id="cd00592">
    <property type="entry name" value="HTH_MerR-like"/>
    <property type="match status" value="1"/>
</dbReference>
<dbReference type="AlphaFoldDB" id="A0A7W7XZP5"/>
<organism evidence="6 7">
    <name type="scientific">Rehaibacterium terrae</name>
    <dbReference type="NCBI Taxonomy" id="1341696"/>
    <lineage>
        <taxon>Bacteria</taxon>
        <taxon>Pseudomonadati</taxon>
        <taxon>Pseudomonadota</taxon>
        <taxon>Gammaproteobacteria</taxon>
        <taxon>Lysobacterales</taxon>
        <taxon>Lysobacteraceae</taxon>
        <taxon>Rehaibacterium</taxon>
    </lineage>
</organism>
<dbReference type="SUPFAM" id="SSF46955">
    <property type="entry name" value="Putative DNA-binding domain"/>
    <property type="match status" value="1"/>
</dbReference>
<dbReference type="InterPro" id="IPR047057">
    <property type="entry name" value="MerR_fam"/>
</dbReference>
<dbReference type="PANTHER" id="PTHR30204">
    <property type="entry name" value="REDOX-CYCLING DRUG-SENSING TRANSCRIPTIONAL ACTIVATOR SOXR"/>
    <property type="match status" value="1"/>
</dbReference>
<dbReference type="Gene3D" id="1.10.1660.10">
    <property type="match status" value="1"/>
</dbReference>
<dbReference type="PROSITE" id="PS50937">
    <property type="entry name" value="HTH_MERR_2"/>
    <property type="match status" value="1"/>
</dbReference>
<dbReference type="SMART" id="SM00422">
    <property type="entry name" value="HTH_MERR"/>
    <property type="match status" value="1"/>
</dbReference>
<evidence type="ECO:0000256" key="4">
    <source>
        <dbReference type="ARBA" id="ARBA00023163"/>
    </source>
</evidence>
<dbReference type="InterPro" id="IPR000551">
    <property type="entry name" value="MerR-type_HTH_dom"/>
</dbReference>
<dbReference type="Proteomes" id="UP000519004">
    <property type="component" value="Unassembled WGS sequence"/>
</dbReference>
<dbReference type="EMBL" id="JACHHX010000007">
    <property type="protein sequence ID" value="MBB5015431.1"/>
    <property type="molecule type" value="Genomic_DNA"/>
</dbReference>
<dbReference type="Pfam" id="PF13411">
    <property type="entry name" value="MerR_1"/>
    <property type="match status" value="1"/>
</dbReference>
<proteinExistence type="predicted"/>
<evidence type="ECO:0000313" key="7">
    <source>
        <dbReference type="Proteomes" id="UP000519004"/>
    </source>
</evidence>
<protein>
    <submittedName>
        <fullName evidence="6">DNA-binding transcriptional MerR regulator</fullName>
    </submittedName>
</protein>
<evidence type="ECO:0000256" key="1">
    <source>
        <dbReference type="ARBA" id="ARBA00022491"/>
    </source>
</evidence>
<evidence type="ECO:0000256" key="2">
    <source>
        <dbReference type="ARBA" id="ARBA00023015"/>
    </source>
</evidence>
<dbReference type="InterPro" id="IPR009061">
    <property type="entry name" value="DNA-bd_dom_put_sf"/>
</dbReference>
<keyword evidence="3 6" id="KW-0238">DNA-binding</keyword>
<comment type="caution">
    <text evidence="6">The sequence shown here is derived from an EMBL/GenBank/DDBJ whole genome shotgun (WGS) entry which is preliminary data.</text>
</comment>
<dbReference type="GO" id="GO:0003700">
    <property type="term" value="F:DNA-binding transcription factor activity"/>
    <property type="evidence" value="ECO:0007669"/>
    <property type="project" value="InterPro"/>
</dbReference>
<keyword evidence="4" id="KW-0804">Transcription</keyword>
<dbReference type="RefSeq" id="WP_183948122.1">
    <property type="nucleotide sequence ID" value="NZ_JACHHX010000007.1"/>
</dbReference>
<keyword evidence="2" id="KW-0805">Transcription regulation</keyword>
<reference evidence="6 7" key="1">
    <citation type="submission" date="2020-08" db="EMBL/GenBank/DDBJ databases">
        <title>Genomic Encyclopedia of Type Strains, Phase IV (KMG-IV): sequencing the most valuable type-strain genomes for metagenomic binning, comparative biology and taxonomic classification.</title>
        <authorList>
            <person name="Goeker M."/>
        </authorList>
    </citation>
    <scope>NUCLEOTIDE SEQUENCE [LARGE SCALE GENOMIC DNA]</scope>
    <source>
        <strain evidence="6 7">DSM 25897</strain>
    </source>
</reference>
<name>A0A7W7XZP5_9GAMM</name>
<sequence>MRLTLTQLSEQSGVPERSVRFYIQKGLVDRPEGEKRGAYYTPRHLEQLLRIRQWREAGLSLEGIAELLAARSEPPRSTLRPSGMEVRSHLLIADGVELAIAPERAGLSSDQVRQLFRAVQAAYADLARSPSDQENPDHGD</sequence>
<feature type="domain" description="HTH merR-type" evidence="5">
    <location>
        <begin position="1"/>
        <end position="70"/>
    </location>
</feature>
<accession>A0A7W7XZP5</accession>
<dbReference type="GO" id="GO:0003677">
    <property type="term" value="F:DNA binding"/>
    <property type="evidence" value="ECO:0007669"/>
    <property type="project" value="UniProtKB-KW"/>
</dbReference>
<evidence type="ECO:0000256" key="3">
    <source>
        <dbReference type="ARBA" id="ARBA00023125"/>
    </source>
</evidence>
<keyword evidence="7" id="KW-1185">Reference proteome</keyword>
<gene>
    <name evidence="6" type="ORF">HNQ58_001329</name>
</gene>
<evidence type="ECO:0000259" key="5">
    <source>
        <dbReference type="PROSITE" id="PS50937"/>
    </source>
</evidence>
<evidence type="ECO:0000313" key="6">
    <source>
        <dbReference type="EMBL" id="MBB5015431.1"/>
    </source>
</evidence>